<dbReference type="InterPro" id="IPR027417">
    <property type="entry name" value="P-loop_NTPase"/>
</dbReference>
<keyword evidence="3" id="KW-0536">Nodulation</keyword>
<dbReference type="KEGG" id="ppru:FDP22_18625"/>
<dbReference type="Gene3D" id="3.40.50.300">
    <property type="entry name" value="P-loop containing nucleotide triphosphate hydrolases"/>
    <property type="match status" value="1"/>
</dbReference>
<dbReference type="Pfam" id="PF00005">
    <property type="entry name" value="ABC_tran"/>
    <property type="match status" value="1"/>
</dbReference>
<evidence type="ECO:0000256" key="4">
    <source>
        <dbReference type="ARBA" id="ARBA00022741"/>
    </source>
</evidence>
<dbReference type="Proteomes" id="UP000305888">
    <property type="component" value="Plasmid pD4M1A"/>
</dbReference>
<dbReference type="NCBIfam" id="TIGR03864">
    <property type="entry name" value="PQQ_ABC_ATP"/>
    <property type="match status" value="1"/>
</dbReference>
<sequence>MEPALSVRGVSHAFGRTKALDDVSLSVAPGSFTALLGVNGAGKTTLFNLITRLYDNVSGEIRVLGHDIRRRPGPALAALGVVFQSRALDRDLTVGQNLAYHAALHGLTRAETWSRSAGLIARVGLGDKLDTPVSALSGGQARRAEIARALMHGPRLLLLDEPTVGLDVQSRREVLGLVRRLVEVDRVGVLWATHLFDEIHPQDDAVVLHRGRVLATGTAGAIARGGDLSAAFLQMTGLETEAEA</sequence>
<reference evidence="7 8" key="1">
    <citation type="submission" date="2019-06" db="EMBL/GenBank/DDBJ databases">
        <title>Genome sequence of Rhodobacteraceae bacterium D4M1.</title>
        <authorList>
            <person name="Cao J."/>
        </authorList>
    </citation>
    <scope>NUCLEOTIDE SEQUENCE [LARGE SCALE GENOMIC DNA]</scope>
    <source>
        <strain evidence="7 8">D4M1</strain>
        <plasmid evidence="8">pd4m1a</plasmid>
    </source>
</reference>
<evidence type="ECO:0000313" key="8">
    <source>
        <dbReference type="Proteomes" id="UP000305888"/>
    </source>
</evidence>
<keyword evidence="4" id="KW-0547">Nucleotide-binding</keyword>
<dbReference type="EMBL" id="CP040819">
    <property type="protein sequence ID" value="QDL94270.1"/>
    <property type="molecule type" value="Genomic_DNA"/>
</dbReference>
<dbReference type="PANTHER" id="PTHR42711:SF5">
    <property type="entry name" value="ABC TRANSPORTER ATP-BINDING PROTEIN NATA"/>
    <property type="match status" value="1"/>
</dbReference>
<keyword evidence="5 7" id="KW-0067">ATP-binding</keyword>
<dbReference type="OrthoDB" id="9778547at2"/>
<evidence type="ECO:0000256" key="2">
    <source>
        <dbReference type="ARBA" id="ARBA00022448"/>
    </source>
</evidence>
<evidence type="ECO:0000256" key="5">
    <source>
        <dbReference type="ARBA" id="ARBA00022840"/>
    </source>
</evidence>
<dbReference type="InterPro" id="IPR050763">
    <property type="entry name" value="ABC_transporter_ATP-binding"/>
</dbReference>
<dbReference type="PROSITE" id="PS00211">
    <property type="entry name" value="ABC_TRANSPORTER_1"/>
    <property type="match status" value="1"/>
</dbReference>
<dbReference type="PANTHER" id="PTHR42711">
    <property type="entry name" value="ABC TRANSPORTER ATP-BINDING PROTEIN"/>
    <property type="match status" value="1"/>
</dbReference>
<dbReference type="SUPFAM" id="SSF52540">
    <property type="entry name" value="P-loop containing nucleoside triphosphate hydrolases"/>
    <property type="match status" value="1"/>
</dbReference>
<keyword evidence="2" id="KW-0813">Transport</keyword>
<geneLocation type="plasmid" evidence="8">
    <name>pd4m1a</name>
</geneLocation>
<dbReference type="SMART" id="SM00382">
    <property type="entry name" value="AAA"/>
    <property type="match status" value="1"/>
</dbReference>
<keyword evidence="7" id="KW-0614">Plasmid</keyword>
<dbReference type="GO" id="GO:0016887">
    <property type="term" value="F:ATP hydrolysis activity"/>
    <property type="evidence" value="ECO:0007669"/>
    <property type="project" value="InterPro"/>
</dbReference>
<evidence type="ECO:0000313" key="7">
    <source>
        <dbReference type="EMBL" id="QDL94270.1"/>
    </source>
</evidence>
<comment type="similarity">
    <text evidence="1">Belongs to the ABC transporter superfamily.</text>
</comment>
<dbReference type="GO" id="GO:0005524">
    <property type="term" value="F:ATP binding"/>
    <property type="evidence" value="ECO:0007669"/>
    <property type="project" value="UniProtKB-KW"/>
</dbReference>
<evidence type="ECO:0000256" key="1">
    <source>
        <dbReference type="ARBA" id="ARBA00005417"/>
    </source>
</evidence>
<organism evidence="7 8">
    <name type="scientific">Paroceanicella profunda</name>
    <dbReference type="NCBI Taxonomy" id="2579971"/>
    <lineage>
        <taxon>Bacteria</taxon>
        <taxon>Pseudomonadati</taxon>
        <taxon>Pseudomonadota</taxon>
        <taxon>Alphaproteobacteria</taxon>
        <taxon>Rhodobacterales</taxon>
        <taxon>Paracoccaceae</taxon>
        <taxon>Paroceanicella</taxon>
    </lineage>
</organism>
<dbReference type="PROSITE" id="PS50893">
    <property type="entry name" value="ABC_TRANSPORTER_2"/>
    <property type="match status" value="1"/>
</dbReference>
<feature type="domain" description="ABC transporter" evidence="6">
    <location>
        <begin position="5"/>
        <end position="235"/>
    </location>
</feature>
<dbReference type="InterPro" id="IPR022467">
    <property type="entry name" value="ABC_transprt_ATP-bd_su_PQQ"/>
</dbReference>
<evidence type="ECO:0000256" key="3">
    <source>
        <dbReference type="ARBA" id="ARBA00022458"/>
    </source>
</evidence>
<dbReference type="InterPro" id="IPR017871">
    <property type="entry name" value="ABC_transporter-like_CS"/>
</dbReference>
<name>A0A5B8G2W7_9RHOB</name>
<evidence type="ECO:0000259" key="6">
    <source>
        <dbReference type="PROSITE" id="PS50893"/>
    </source>
</evidence>
<protein>
    <submittedName>
        <fullName evidence="7">ATP-binding cassette domain-containing protein</fullName>
    </submittedName>
</protein>
<keyword evidence="8" id="KW-1185">Reference proteome</keyword>
<accession>A0A5B8G2W7</accession>
<dbReference type="AlphaFoldDB" id="A0A5B8G2W7"/>
<gene>
    <name evidence="7" type="ORF">FDP22_18625</name>
</gene>
<dbReference type="InterPro" id="IPR003593">
    <property type="entry name" value="AAA+_ATPase"/>
</dbReference>
<dbReference type="InterPro" id="IPR003439">
    <property type="entry name" value="ABC_transporter-like_ATP-bd"/>
</dbReference>
<proteinExistence type="inferred from homology"/>